<dbReference type="PANTHER" id="PTHR30024:SF47">
    <property type="entry name" value="TAURINE-BINDING PERIPLASMIC PROTEIN"/>
    <property type="match status" value="1"/>
</dbReference>
<dbReference type="SUPFAM" id="SSF53850">
    <property type="entry name" value="Periplasmic binding protein-like II"/>
    <property type="match status" value="1"/>
</dbReference>
<dbReference type="EMBL" id="SHKV01000001">
    <property type="protein sequence ID" value="RZU30975.1"/>
    <property type="molecule type" value="Genomic_DNA"/>
</dbReference>
<feature type="chain" id="PRO_5039696592" evidence="4">
    <location>
        <begin position="37"/>
        <end position="355"/>
    </location>
</feature>
<feature type="signal peptide" evidence="4">
    <location>
        <begin position="1"/>
        <end position="36"/>
    </location>
</feature>
<evidence type="ECO:0000313" key="7">
    <source>
        <dbReference type="Proteomes" id="UP000292507"/>
    </source>
</evidence>
<keyword evidence="3 4" id="KW-0732">Signal</keyword>
<reference evidence="6 7" key="1">
    <citation type="submission" date="2019-02" db="EMBL/GenBank/DDBJ databases">
        <title>Sequencing the genomes of 1000 actinobacteria strains.</title>
        <authorList>
            <person name="Klenk H.-P."/>
        </authorList>
    </citation>
    <scope>NUCLEOTIDE SEQUENCE [LARGE SCALE GENOMIC DNA]</scope>
    <source>
        <strain evidence="6 7">DSM 44509</strain>
    </source>
</reference>
<evidence type="ECO:0000259" key="5">
    <source>
        <dbReference type="Pfam" id="PF09084"/>
    </source>
</evidence>
<dbReference type="GO" id="GO:0042597">
    <property type="term" value="C:periplasmic space"/>
    <property type="evidence" value="ECO:0007669"/>
    <property type="project" value="UniProtKB-SubCell"/>
</dbReference>
<comment type="caution">
    <text evidence="6">The sequence shown here is derived from an EMBL/GenBank/DDBJ whole genome shotgun (WGS) entry which is preliminary data.</text>
</comment>
<gene>
    <name evidence="6" type="ORF">BKA19_0612</name>
</gene>
<evidence type="ECO:0000256" key="4">
    <source>
        <dbReference type="SAM" id="SignalP"/>
    </source>
</evidence>
<comment type="similarity">
    <text evidence="2">Belongs to the bacterial solute-binding protein SsuA/TauA family.</text>
</comment>
<protein>
    <submittedName>
        <fullName evidence="6">ABC-type nitrate/sulfonate/bicarbonate transport system substrate-binding protein</fullName>
    </submittedName>
</protein>
<dbReference type="InterPro" id="IPR015168">
    <property type="entry name" value="SsuA/THI5"/>
</dbReference>
<comment type="subcellular location">
    <subcellularLocation>
        <location evidence="1">Periplasm</location>
    </subcellularLocation>
</comment>
<evidence type="ECO:0000256" key="2">
    <source>
        <dbReference type="ARBA" id="ARBA00010742"/>
    </source>
</evidence>
<accession>A0A4Q7Y4Z3</accession>
<keyword evidence="7" id="KW-1185">Reference proteome</keyword>
<dbReference type="Gene3D" id="3.40.190.10">
    <property type="entry name" value="Periplasmic binding protein-like II"/>
    <property type="match status" value="2"/>
</dbReference>
<organism evidence="6 7">
    <name type="scientific">Blastococcus saxobsidens</name>
    <dbReference type="NCBI Taxonomy" id="138336"/>
    <lineage>
        <taxon>Bacteria</taxon>
        <taxon>Bacillati</taxon>
        <taxon>Actinomycetota</taxon>
        <taxon>Actinomycetes</taxon>
        <taxon>Geodermatophilales</taxon>
        <taxon>Geodermatophilaceae</taxon>
        <taxon>Blastococcus</taxon>
    </lineage>
</organism>
<dbReference type="Proteomes" id="UP000292507">
    <property type="component" value="Unassembled WGS sequence"/>
</dbReference>
<feature type="domain" description="SsuA/THI5-like" evidence="5">
    <location>
        <begin position="77"/>
        <end position="286"/>
    </location>
</feature>
<dbReference type="PANTHER" id="PTHR30024">
    <property type="entry name" value="ALIPHATIC SULFONATES-BINDING PROTEIN-RELATED"/>
    <property type="match status" value="1"/>
</dbReference>
<evidence type="ECO:0000313" key="6">
    <source>
        <dbReference type="EMBL" id="RZU30975.1"/>
    </source>
</evidence>
<proteinExistence type="inferred from homology"/>
<evidence type="ECO:0000256" key="1">
    <source>
        <dbReference type="ARBA" id="ARBA00004418"/>
    </source>
</evidence>
<sequence length="355" mass="36794">MKEVIRVHVGPARNQRRGGRGALVATLTLVALVATACGGSSDDGGGGGGGGGGADSADGGDLGTLKVVTVVPNSLLFIGVQAAEQLGTWEGTGLEVEVINGTSPTAGQIMASGEADIGLMDGNRAAANITQGLDATIMGSAISPWVQYIIASSESGATELEDLKGGTFGTSGEGSGGHYATYKVAEDLGWSEDEWTATPLGNLESLRAALASGSIDAFAWSSTTAFSLEERGEGVVLESAVDYVGPNLFESFAVMNDVAEERPEALRVFFEGYYDAIERIQEDPQLAIDVLVNEWDVDPQAAERAVEADVPLLSTTGEVSEEELQGVAEAVTFATGAEAPDPSEFYEYWQDVLEG</sequence>
<dbReference type="AlphaFoldDB" id="A0A4Q7Y4Z3"/>
<dbReference type="Pfam" id="PF09084">
    <property type="entry name" value="NMT1"/>
    <property type="match status" value="1"/>
</dbReference>
<evidence type="ECO:0000256" key="3">
    <source>
        <dbReference type="ARBA" id="ARBA00022729"/>
    </source>
</evidence>
<name>A0A4Q7Y4Z3_9ACTN</name>